<evidence type="ECO:0000313" key="5">
    <source>
        <dbReference type="Proteomes" id="UP000481360"/>
    </source>
</evidence>
<dbReference type="PANTHER" id="PTHR30535:SF34">
    <property type="entry name" value="MOLYBDATE-BINDING PROTEIN MOLA"/>
    <property type="match status" value="1"/>
</dbReference>
<sequence>MVPGISRSGVAAVLAVGLLIGSCGTPPAEPTKPSATAGFPVTIGSVTLEKRPERIVVLAPTATEMLFAIGAGAQVTAVDDQSNHPADAPKSALSGFQPNAEAIAAHQPDLVVISSDINQIAGQLGTLKIPVYQAGPARTLDDSYTQLEDLGRLTGHTSEAADVVTRMRSDIAQIVEKVPQRQVKPTYYFELDQALYTVTSTTFIGALFDRIGLVNVADRAELRDANAGYPQLSAEFVIDADPDLIFLADTKCCGQTADTVKARPGWSGITAVRTGRIVALNDDIASRWGPRVVELVRTIAAAASEAG</sequence>
<protein>
    <submittedName>
        <fullName evidence="4">ABC transporter substrate-binding protein</fullName>
    </submittedName>
</protein>
<dbReference type="GO" id="GO:0071281">
    <property type="term" value="P:cellular response to iron ion"/>
    <property type="evidence" value="ECO:0007669"/>
    <property type="project" value="TreeGrafter"/>
</dbReference>
<dbReference type="InterPro" id="IPR050902">
    <property type="entry name" value="ABC_Transporter_SBP"/>
</dbReference>
<dbReference type="Proteomes" id="UP000481360">
    <property type="component" value="Unassembled WGS sequence"/>
</dbReference>
<dbReference type="PROSITE" id="PS50983">
    <property type="entry name" value="FE_B12_PBP"/>
    <property type="match status" value="1"/>
</dbReference>
<name>A0A7C9VU70_9PSEU</name>
<comment type="caution">
    <text evidence="4">The sequence shown here is derived from an EMBL/GenBank/DDBJ whole genome shotgun (WGS) entry which is preliminary data.</text>
</comment>
<evidence type="ECO:0000256" key="1">
    <source>
        <dbReference type="ARBA" id="ARBA00008814"/>
    </source>
</evidence>
<keyword evidence="2" id="KW-0732">Signal</keyword>
<dbReference type="PANTHER" id="PTHR30535">
    <property type="entry name" value="VITAMIN B12-BINDING PROTEIN"/>
    <property type="match status" value="1"/>
</dbReference>
<organism evidence="4 5">
    <name type="scientific">Lentzea alba</name>
    <dbReference type="NCBI Taxonomy" id="2714351"/>
    <lineage>
        <taxon>Bacteria</taxon>
        <taxon>Bacillati</taxon>
        <taxon>Actinomycetota</taxon>
        <taxon>Actinomycetes</taxon>
        <taxon>Pseudonocardiales</taxon>
        <taxon>Pseudonocardiaceae</taxon>
        <taxon>Lentzea</taxon>
    </lineage>
</organism>
<evidence type="ECO:0000259" key="3">
    <source>
        <dbReference type="PROSITE" id="PS50983"/>
    </source>
</evidence>
<keyword evidence="5" id="KW-1185">Reference proteome</keyword>
<dbReference type="InterPro" id="IPR002491">
    <property type="entry name" value="ABC_transptr_periplasmic_BD"/>
</dbReference>
<dbReference type="NCBIfam" id="NF038402">
    <property type="entry name" value="TroA_like"/>
    <property type="match status" value="1"/>
</dbReference>
<evidence type="ECO:0000313" key="4">
    <source>
        <dbReference type="EMBL" id="NGY62455.1"/>
    </source>
</evidence>
<gene>
    <name evidence="4" type="ORF">G7043_26375</name>
</gene>
<dbReference type="AlphaFoldDB" id="A0A7C9VU70"/>
<proteinExistence type="inferred from homology"/>
<dbReference type="InterPro" id="IPR054828">
    <property type="entry name" value="Vit_B12_bind_prot"/>
</dbReference>
<dbReference type="PROSITE" id="PS51257">
    <property type="entry name" value="PROKAR_LIPOPROTEIN"/>
    <property type="match status" value="1"/>
</dbReference>
<reference evidence="4 5" key="1">
    <citation type="submission" date="2020-03" db="EMBL/GenBank/DDBJ databases">
        <title>Isolation and identification of active actinomycetes.</title>
        <authorList>
            <person name="Sun X."/>
        </authorList>
    </citation>
    <scope>NUCLEOTIDE SEQUENCE [LARGE SCALE GENOMIC DNA]</scope>
    <source>
        <strain evidence="4 5">NEAU-D13</strain>
    </source>
</reference>
<accession>A0A7C9VU70</accession>
<dbReference type="Gene3D" id="3.40.50.1980">
    <property type="entry name" value="Nitrogenase molybdenum iron protein domain"/>
    <property type="match status" value="2"/>
</dbReference>
<comment type="similarity">
    <text evidence="1">Belongs to the bacterial solute-binding protein 8 family.</text>
</comment>
<dbReference type="Pfam" id="PF01497">
    <property type="entry name" value="Peripla_BP_2"/>
    <property type="match status" value="1"/>
</dbReference>
<feature type="domain" description="Fe/B12 periplasmic-binding" evidence="3">
    <location>
        <begin position="54"/>
        <end position="307"/>
    </location>
</feature>
<dbReference type="CDD" id="cd01143">
    <property type="entry name" value="YvrC"/>
    <property type="match status" value="1"/>
</dbReference>
<evidence type="ECO:0000256" key="2">
    <source>
        <dbReference type="ARBA" id="ARBA00022729"/>
    </source>
</evidence>
<dbReference type="EMBL" id="JAAMPJ010000007">
    <property type="protein sequence ID" value="NGY62455.1"/>
    <property type="molecule type" value="Genomic_DNA"/>
</dbReference>
<dbReference type="SUPFAM" id="SSF53807">
    <property type="entry name" value="Helical backbone' metal receptor"/>
    <property type="match status" value="1"/>
</dbReference>